<dbReference type="InterPro" id="IPR018561">
    <property type="entry name" value="AosR"/>
</dbReference>
<reference evidence="1 2" key="1">
    <citation type="submission" date="2019-03" db="EMBL/GenBank/DDBJ databases">
        <title>Genomic features of bacteria from cold environments.</title>
        <authorList>
            <person name="Shen L."/>
        </authorList>
    </citation>
    <scope>NUCLEOTIDE SEQUENCE [LARGE SCALE GENOMIC DNA]</scope>
    <source>
        <strain evidence="2">T3246-1</strain>
    </source>
</reference>
<dbReference type="EMBL" id="SMNA01000002">
    <property type="protein sequence ID" value="TDE97667.1"/>
    <property type="molecule type" value="Genomic_DNA"/>
</dbReference>
<protein>
    <submittedName>
        <fullName evidence="1">DUF2017 domain-containing protein</fullName>
    </submittedName>
</protein>
<dbReference type="Pfam" id="PF09438">
    <property type="entry name" value="DUF2017"/>
    <property type="match status" value="1"/>
</dbReference>
<organism evidence="1 2">
    <name type="scientific">Occultella glacieicola</name>
    <dbReference type="NCBI Taxonomy" id="2518684"/>
    <lineage>
        <taxon>Bacteria</taxon>
        <taxon>Bacillati</taxon>
        <taxon>Actinomycetota</taxon>
        <taxon>Actinomycetes</taxon>
        <taxon>Micrococcales</taxon>
        <taxon>Ruaniaceae</taxon>
        <taxon>Occultella</taxon>
    </lineage>
</organism>
<gene>
    <name evidence="1" type="ORF">EXU48_04055</name>
</gene>
<name>A0ABY2E7X6_9MICO</name>
<accession>A0ABY2E7X6</accession>
<evidence type="ECO:0000313" key="1">
    <source>
        <dbReference type="EMBL" id="TDE97667.1"/>
    </source>
</evidence>
<comment type="caution">
    <text evidence="1">The sequence shown here is derived from an EMBL/GenBank/DDBJ whole genome shotgun (WGS) entry which is preliminary data.</text>
</comment>
<sequence>MRAFSMRRGEFVAELDAHERTIISRVIADTSDLLGVPLGRLEASRNDEAGPAVGHSMTWSTDEVSEPADPALARLLPSASTEDDGVADEFRRLTEADLRSAKTARLRMVFDELRRPGTKIHVPRERAMDWAAALTDVRLVLAERLGIRTDSDAEDVYELSTLGGDGVDTAEDEIRAALALLYSALTWLQESLLQVMLPTLED</sequence>
<keyword evidence="2" id="KW-1185">Reference proteome</keyword>
<evidence type="ECO:0000313" key="2">
    <source>
        <dbReference type="Proteomes" id="UP000504882"/>
    </source>
</evidence>
<dbReference type="Proteomes" id="UP000504882">
    <property type="component" value="Unassembled WGS sequence"/>
</dbReference>
<proteinExistence type="predicted"/>